<accession>A0A3M7T553</accession>
<keyword evidence="2" id="KW-1185">Reference proteome</keyword>
<dbReference type="AlphaFoldDB" id="A0A3M7T553"/>
<evidence type="ECO:0000313" key="2">
    <source>
        <dbReference type="Proteomes" id="UP000276133"/>
    </source>
</evidence>
<name>A0A3M7T553_BRAPC</name>
<organism evidence="1 2">
    <name type="scientific">Brachionus plicatilis</name>
    <name type="common">Marine rotifer</name>
    <name type="synonym">Brachionus muelleri</name>
    <dbReference type="NCBI Taxonomy" id="10195"/>
    <lineage>
        <taxon>Eukaryota</taxon>
        <taxon>Metazoa</taxon>
        <taxon>Spiralia</taxon>
        <taxon>Gnathifera</taxon>
        <taxon>Rotifera</taxon>
        <taxon>Eurotatoria</taxon>
        <taxon>Monogononta</taxon>
        <taxon>Pseudotrocha</taxon>
        <taxon>Ploima</taxon>
        <taxon>Brachionidae</taxon>
        <taxon>Brachionus</taxon>
    </lineage>
</organism>
<gene>
    <name evidence="1" type="ORF">BpHYR1_015977</name>
</gene>
<sequence>MEGQKLNLSIRSNKLELVSKSKNRYYQRNHIYLGLKSMMKRYIKSKINKHAKASSLWNRSLRSDLAFLIH</sequence>
<dbReference type="EMBL" id="REGN01000280">
    <property type="protein sequence ID" value="RNA43085.1"/>
    <property type="molecule type" value="Genomic_DNA"/>
</dbReference>
<reference evidence="1 2" key="1">
    <citation type="journal article" date="2018" name="Sci. Rep.">
        <title>Genomic signatures of local adaptation to the degree of environmental predictability in rotifers.</title>
        <authorList>
            <person name="Franch-Gras L."/>
            <person name="Hahn C."/>
            <person name="Garcia-Roger E.M."/>
            <person name="Carmona M.J."/>
            <person name="Serra M."/>
            <person name="Gomez A."/>
        </authorList>
    </citation>
    <scope>NUCLEOTIDE SEQUENCE [LARGE SCALE GENOMIC DNA]</scope>
    <source>
        <strain evidence="1">HYR1</strain>
    </source>
</reference>
<comment type="caution">
    <text evidence="1">The sequence shown here is derived from an EMBL/GenBank/DDBJ whole genome shotgun (WGS) entry which is preliminary data.</text>
</comment>
<protein>
    <submittedName>
        <fullName evidence="1">Uncharacterized protein</fullName>
    </submittedName>
</protein>
<dbReference type="Proteomes" id="UP000276133">
    <property type="component" value="Unassembled WGS sequence"/>
</dbReference>
<proteinExistence type="predicted"/>
<evidence type="ECO:0000313" key="1">
    <source>
        <dbReference type="EMBL" id="RNA43085.1"/>
    </source>
</evidence>